<dbReference type="Proteomes" id="UP000185783">
    <property type="component" value="Unassembled WGS sequence"/>
</dbReference>
<proteinExistence type="inferred from homology"/>
<sequence>MPCPDPDALFPMNGESHTVFLKNVISRPTIRVGDFTYYNDPEHATAFEERNVLYHFDFIGDALEIGRFCALATDVQFIMNGATHALGGISTYPFNIFGHGWEEGMDLSTFLTSQKGDTIVEHDVWIGRGATIMPGVRIGSGAIIGAYSVVTKDVPAYTIAAGNPAKVVKQRFHPDEASRLLEIAWWNWPIEKITRNLNAIRGADLAALERAV</sequence>
<dbReference type="CDD" id="cd03349">
    <property type="entry name" value="LbH_XAT"/>
    <property type="match status" value="1"/>
</dbReference>
<keyword evidence="2 6" id="KW-0808">Transferase</keyword>
<evidence type="ECO:0000256" key="5">
    <source>
        <dbReference type="ARBA" id="ARBA00023315"/>
    </source>
</evidence>
<dbReference type="EMBL" id="LVVZ01000014">
    <property type="protein sequence ID" value="OKL44164.1"/>
    <property type="molecule type" value="Genomic_DNA"/>
</dbReference>
<evidence type="ECO:0000256" key="2">
    <source>
        <dbReference type="ARBA" id="ARBA00022679"/>
    </source>
</evidence>
<dbReference type="Gene3D" id="2.160.10.10">
    <property type="entry name" value="Hexapeptide repeat proteins"/>
    <property type="match status" value="1"/>
</dbReference>
<dbReference type="RefSeq" id="WP_028481761.1">
    <property type="nucleotide sequence ID" value="NZ_LVVZ01000014.1"/>
</dbReference>
<evidence type="ECO:0000256" key="1">
    <source>
        <dbReference type="ARBA" id="ARBA00007274"/>
    </source>
</evidence>
<dbReference type="PANTHER" id="PTHR43300">
    <property type="entry name" value="ACETYLTRANSFERASE"/>
    <property type="match status" value="1"/>
</dbReference>
<dbReference type="Pfam" id="PF00132">
    <property type="entry name" value="Hexapep"/>
    <property type="match status" value="1"/>
</dbReference>
<dbReference type="InterPro" id="IPR001451">
    <property type="entry name" value="Hexapep"/>
</dbReference>
<evidence type="ECO:0000313" key="7">
    <source>
        <dbReference type="Proteomes" id="UP000185783"/>
    </source>
</evidence>
<keyword evidence="7" id="KW-1185">Reference proteome</keyword>
<dbReference type="GO" id="GO:0016746">
    <property type="term" value="F:acyltransferase activity"/>
    <property type="evidence" value="ECO:0007669"/>
    <property type="project" value="UniProtKB-KW"/>
</dbReference>
<accession>A0A1U7JHJ4</accession>
<keyword evidence="5" id="KW-0012">Acyltransferase</keyword>
<comment type="caution">
    <text evidence="6">The sequence shown here is derived from an EMBL/GenBank/DDBJ whole genome shotgun (WGS) entry which is preliminary data.</text>
</comment>
<dbReference type="PANTHER" id="PTHR43300:SF11">
    <property type="entry name" value="ACETYLTRANSFERASE RV3034C-RELATED"/>
    <property type="match status" value="1"/>
</dbReference>
<dbReference type="STRING" id="197461.A3843_06990"/>
<name>A0A1U7JHJ4_9HYPH</name>
<keyword evidence="4" id="KW-0046">Antibiotic resistance</keyword>
<dbReference type="InterPro" id="IPR050179">
    <property type="entry name" value="Trans_hexapeptide_repeat"/>
</dbReference>
<dbReference type="GO" id="GO:0046677">
    <property type="term" value="P:response to antibiotic"/>
    <property type="evidence" value="ECO:0007669"/>
    <property type="project" value="UniProtKB-KW"/>
</dbReference>
<organism evidence="6 7">
    <name type="scientific">Pseudovibrio exalbescens</name>
    <dbReference type="NCBI Taxonomy" id="197461"/>
    <lineage>
        <taxon>Bacteria</taxon>
        <taxon>Pseudomonadati</taxon>
        <taxon>Pseudomonadota</taxon>
        <taxon>Alphaproteobacteria</taxon>
        <taxon>Hyphomicrobiales</taxon>
        <taxon>Stappiaceae</taxon>
        <taxon>Pseudovibrio</taxon>
    </lineage>
</organism>
<dbReference type="InterPro" id="IPR018357">
    <property type="entry name" value="Hexapep_transf_CS"/>
</dbReference>
<dbReference type="AlphaFoldDB" id="A0A1U7JHJ4"/>
<protein>
    <submittedName>
        <fullName evidence="6">Chloramphenicol acetyltransferase</fullName>
    </submittedName>
</protein>
<dbReference type="FunFam" id="2.160.10.10:FF:000037">
    <property type="entry name" value="Streptogramin A acetyltransferase"/>
    <property type="match status" value="1"/>
</dbReference>
<dbReference type="PROSITE" id="PS00101">
    <property type="entry name" value="HEXAPEP_TRANSFERASES"/>
    <property type="match status" value="1"/>
</dbReference>
<keyword evidence="3" id="KW-0677">Repeat</keyword>
<dbReference type="InterPro" id="IPR011004">
    <property type="entry name" value="Trimer_LpxA-like_sf"/>
</dbReference>
<reference evidence="6 7" key="1">
    <citation type="submission" date="2016-03" db="EMBL/GenBank/DDBJ databases">
        <title>Genome sequence of Nesiotobacter sp. nov., a moderately halophilic alphaproteobacterium isolated from the Yellow Sea, China.</title>
        <authorList>
            <person name="Zhang G."/>
            <person name="Zhang R."/>
        </authorList>
    </citation>
    <scope>NUCLEOTIDE SEQUENCE [LARGE SCALE GENOMIC DNA]</scope>
    <source>
        <strain evidence="6 7">WB1-6</strain>
    </source>
</reference>
<dbReference type="SUPFAM" id="SSF51161">
    <property type="entry name" value="Trimeric LpxA-like enzymes"/>
    <property type="match status" value="1"/>
</dbReference>
<comment type="similarity">
    <text evidence="1">Belongs to the transferase hexapeptide repeat family.</text>
</comment>
<gene>
    <name evidence="6" type="ORF">A3843_06990</name>
</gene>
<evidence type="ECO:0000256" key="3">
    <source>
        <dbReference type="ARBA" id="ARBA00022737"/>
    </source>
</evidence>
<evidence type="ECO:0000313" key="6">
    <source>
        <dbReference type="EMBL" id="OKL44164.1"/>
    </source>
</evidence>
<evidence type="ECO:0000256" key="4">
    <source>
        <dbReference type="ARBA" id="ARBA00023251"/>
    </source>
</evidence>